<organism evidence="2 3">
    <name type="scientific">Zizania palustris</name>
    <name type="common">Northern wild rice</name>
    <dbReference type="NCBI Taxonomy" id="103762"/>
    <lineage>
        <taxon>Eukaryota</taxon>
        <taxon>Viridiplantae</taxon>
        <taxon>Streptophyta</taxon>
        <taxon>Embryophyta</taxon>
        <taxon>Tracheophyta</taxon>
        <taxon>Spermatophyta</taxon>
        <taxon>Magnoliopsida</taxon>
        <taxon>Liliopsida</taxon>
        <taxon>Poales</taxon>
        <taxon>Poaceae</taxon>
        <taxon>BOP clade</taxon>
        <taxon>Oryzoideae</taxon>
        <taxon>Oryzeae</taxon>
        <taxon>Zizaniinae</taxon>
        <taxon>Zizania</taxon>
    </lineage>
</organism>
<gene>
    <name evidence="2" type="ORF">GUJ93_ZPchr0011g27420</name>
</gene>
<reference evidence="2" key="2">
    <citation type="submission" date="2021-02" db="EMBL/GenBank/DDBJ databases">
        <authorList>
            <person name="Kimball J.A."/>
            <person name="Haas M.W."/>
            <person name="Macchietto M."/>
            <person name="Kono T."/>
            <person name="Duquette J."/>
            <person name="Shao M."/>
        </authorList>
    </citation>
    <scope>NUCLEOTIDE SEQUENCE</scope>
    <source>
        <tissue evidence="2">Fresh leaf tissue</tissue>
    </source>
</reference>
<protein>
    <submittedName>
        <fullName evidence="2">Uncharacterized protein</fullName>
    </submittedName>
</protein>
<feature type="region of interest" description="Disordered" evidence="1">
    <location>
        <begin position="1"/>
        <end position="31"/>
    </location>
</feature>
<name>A0A8J6BS14_ZIZPA</name>
<evidence type="ECO:0000313" key="2">
    <source>
        <dbReference type="EMBL" id="KAG8088843.1"/>
    </source>
</evidence>
<reference evidence="2" key="1">
    <citation type="journal article" date="2021" name="bioRxiv">
        <title>Whole Genome Assembly and Annotation of Northern Wild Rice, Zizania palustris L., Supports a Whole Genome Duplication in the Zizania Genus.</title>
        <authorList>
            <person name="Haas M."/>
            <person name="Kono T."/>
            <person name="Macchietto M."/>
            <person name="Millas R."/>
            <person name="McGilp L."/>
            <person name="Shao M."/>
            <person name="Duquette J."/>
            <person name="Hirsch C.N."/>
            <person name="Kimball J."/>
        </authorList>
    </citation>
    <scope>NUCLEOTIDE SEQUENCE</scope>
    <source>
        <tissue evidence="2">Fresh leaf tissue</tissue>
    </source>
</reference>
<feature type="compositionally biased region" description="Low complexity" evidence="1">
    <location>
        <begin position="10"/>
        <end position="20"/>
    </location>
</feature>
<comment type="caution">
    <text evidence="2">The sequence shown here is derived from an EMBL/GenBank/DDBJ whole genome shotgun (WGS) entry which is preliminary data.</text>
</comment>
<dbReference type="EMBL" id="JAAALK010000081">
    <property type="protein sequence ID" value="KAG8088843.1"/>
    <property type="molecule type" value="Genomic_DNA"/>
</dbReference>
<accession>A0A8J6BS14</accession>
<proteinExistence type="predicted"/>
<evidence type="ECO:0000313" key="3">
    <source>
        <dbReference type="Proteomes" id="UP000729402"/>
    </source>
</evidence>
<keyword evidence="3" id="KW-1185">Reference proteome</keyword>
<evidence type="ECO:0000256" key="1">
    <source>
        <dbReference type="SAM" id="MobiDB-lite"/>
    </source>
</evidence>
<dbReference type="Proteomes" id="UP000729402">
    <property type="component" value="Unassembled WGS sequence"/>
</dbReference>
<sequence>MDGDGRREAAAGGRQWSAGTDGRGDGYGRRATATVDRRTVAADDGASGWTAMVGGVGMRRPVGRPYQWRGREAAEGGAAGGWRPATGMGSAAIREAAAWREQWEHV</sequence>
<dbReference type="AlphaFoldDB" id="A0A8J6BS14"/>